<dbReference type="GO" id="GO:0003700">
    <property type="term" value="F:DNA-binding transcription factor activity"/>
    <property type="evidence" value="ECO:0007669"/>
    <property type="project" value="InterPro"/>
</dbReference>
<evidence type="ECO:0000256" key="3">
    <source>
        <dbReference type="ARBA" id="ARBA00023125"/>
    </source>
</evidence>
<evidence type="ECO:0000259" key="5">
    <source>
        <dbReference type="PROSITE" id="PS50937"/>
    </source>
</evidence>
<dbReference type="Proteomes" id="UP000003573">
    <property type="component" value="Unassembled WGS sequence"/>
</dbReference>
<sequence length="141" mass="16324">MKTIKDIAAETGLSAHTIRFYEKEGLVTIPRNENGIRYFDEASVDTLKSIAHYRNVGMSLEDIRQIMKEFHNHQLSTQLLKRTLPELDLQIAELTATRDFLIEKIGIHQHLADLQAQGYSEQERYEAYLAIRKEQEEKGAH</sequence>
<dbReference type="PANTHER" id="PTHR30204">
    <property type="entry name" value="REDOX-CYCLING DRUG-SENSING TRANSCRIPTIONAL ACTIVATOR SOXR"/>
    <property type="match status" value="1"/>
</dbReference>
<dbReference type="AlphaFoldDB" id="G5JUN8"/>
<dbReference type="PRINTS" id="PR00040">
    <property type="entry name" value="HTHMERR"/>
</dbReference>
<dbReference type="GO" id="GO:0003677">
    <property type="term" value="F:DNA binding"/>
    <property type="evidence" value="ECO:0007669"/>
    <property type="project" value="UniProtKB-KW"/>
</dbReference>
<dbReference type="PROSITE" id="PS50937">
    <property type="entry name" value="HTH_MERR_2"/>
    <property type="match status" value="1"/>
</dbReference>
<dbReference type="OrthoDB" id="9811174at2"/>
<dbReference type="STRING" id="764298.STRMA_1028"/>
<dbReference type="SMART" id="SM00422">
    <property type="entry name" value="HTH_MERR"/>
    <property type="match status" value="1"/>
</dbReference>
<dbReference type="SUPFAM" id="SSF46955">
    <property type="entry name" value="Putative DNA-binding domain"/>
    <property type="match status" value="1"/>
</dbReference>
<dbReference type="PANTHER" id="PTHR30204:SF69">
    <property type="entry name" value="MERR-FAMILY TRANSCRIPTIONAL REGULATOR"/>
    <property type="match status" value="1"/>
</dbReference>
<keyword evidence="4" id="KW-0804">Transcription</keyword>
<keyword evidence="1" id="KW-0678">Repressor</keyword>
<organism evidence="6 7">
    <name type="scientific">Streptococcus macacae NCTC 11558</name>
    <dbReference type="NCBI Taxonomy" id="764298"/>
    <lineage>
        <taxon>Bacteria</taxon>
        <taxon>Bacillati</taxon>
        <taxon>Bacillota</taxon>
        <taxon>Bacilli</taxon>
        <taxon>Lactobacillales</taxon>
        <taxon>Streptococcaceae</taxon>
        <taxon>Streptococcus</taxon>
    </lineage>
</organism>
<evidence type="ECO:0000313" key="6">
    <source>
        <dbReference type="EMBL" id="EHJ52978.1"/>
    </source>
</evidence>
<evidence type="ECO:0000256" key="2">
    <source>
        <dbReference type="ARBA" id="ARBA00023015"/>
    </source>
</evidence>
<evidence type="ECO:0000256" key="1">
    <source>
        <dbReference type="ARBA" id="ARBA00022491"/>
    </source>
</evidence>
<protein>
    <submittedName>
        <fullName evidence="6">HTH-type transcriptional regulator CueR family protein</fullName>
    </submittedName>
</protein>
<feature type="domain" description="HTH merR-type" evidence="5">
    <location>
        <begin position="1"/>
        <end position="69"/>
    </location>
</feature>
<dbReference type="Gene3D" id="1.10.1660.10">
    <property type="match status" value="1"/>
</dbReference>
<gene>
    <name evidence="6" type="ORF">STRMA_1028</name>
</gene>
<evidence type="ECO:0000313" key="7">
    <source>
        <dbReference type="Proteomes" id="UP000003573"/>
    </source>
</evidence>
<dbReference type="InterPro" id="IPR000551">
    <property type="entry name" value="MerR-type_HTH_dom"/>
</dbReference>
<reference evidence="6 7" key="1">
    <citation type="journal article" date="2014" name="Int. J. Syst. Evol. Microbiol.">
        <title>Phylogenomics and the dynamic genome evolution of the genus Streptococcus.</title>
        <authorList>
            <consortium name="The Broad Institute Genome Sequencing Platform"/>
            <person name="Richards V.P."/>
            <person name="Palmer S.R."/>
            <person name="Pavinski Bitar P.D."/>
            <person name="Qin X."/>
            <person name="Weinstock G.M."/>
            <person name="Highlander S.K."/>
            <person name="Town C.D."/>
            <person name="Burne R.A."/>
            <person name="Stanhope M.J."/>
        </authorList>
    </citation>
    <scope>NUCLEOTIDE SEQUENCE [LARGE SCALE GENOMIC DNA]</scope>
    <source>
        <strain evidence="6 7">NCTC 11558</strain>
    </source>
</reference>
<dbReference type="EMBL" id="AEUW02000001">
    <property type="protein sequence ID" value="EHJ52978.1"/>
    <property type="molecule type" value="Genomic_DNA"/>
</dbReference>
<dbReference type="InterPro" id="IPR047057">
    <property type="entry name" value="MerR_fam"/>
</dbReference>
<keyword evidence="7" id="KW-1185">Reference proteome</keyword>
<accession>G5JUN8</accession>
<comment type="caution">
    <text evidence="6">The sequence shown here is derived from an EMBL/GenBank/DDBJ whole genome shotgun (WGS) entry which is preliminary data.</text>
</comment>
<name>G5JUN8_9STRE</name>
<dbReference type="RefSeq" id="WP_003081656.1">
    <property type="nucleotide sequence ID" value="NZ_AEUW02000001.1"/>
</dbReference>
<keyword evidence="2" id="KW-0805">Transcription regulation</keyword>
<proteinExistence type="predicted"/>
<dbReference type="InterPro" id="IPR009061">
    <property type="entry name" value="DNA-bd_dom_put_sf"/>
</dbReference>
<dbReference type="Pfam" id="PF13411">
    <property type="entry name" value="MerR_1"/>
    <property type="match status" value="1"/>
</dbReference>
<keyword evidence="3" id="KW-0238">DNA-binding</keyword>
<evidence type="ECO:0000256" key="4">
    <source>
        <dbReference type="ARBA" id="ARBA00023163"/>
    </source>
</evidence>
<dbReference type="eggNOG" id="COG0789">
    <property type="taxonomic scope" value="Bacteria"/>
</dbReference>